<accession>A0A1N6K1E8</accession>
<evidence type="ECO:0000313" key="5">
    <source>
        <dbReference type="EMBL" id="SIO50167.1"/>
    </source>
</evidence>
<dbReference type="Gene3D" id="1.25.40.10">
    <property type="entry name" value="Tetratricopeptide repeat domain"/>
    <property type="match status" value="1"/>
</dbReference>
<dbReference type="InterPro" id="IPR019734">
    <property type="entry name" value="TPR_rpt"/>
</dbReference>
<organism evidence="5 6">
    <name type="scientific">Chitinophaga niabensis</name>
    <dbReference type="NCBI Taxonomy" id="536979"/>
    <lineage>
        <taxon>Bacteria</taxon>
        <taxon>Pseudomonadati</taxon>
        <taxon>Bacteroidota</taxon>
        <taxon>Chitinophagia</taxon>
        <taxon>Chitinophagales</taxon>
        <taxon>Chitinophagaceae</taxon>
        <taxon>Chitinophaga</taxon>
    </lineage>
</organism>
<keyword evidence="6" id="KW-1185">Reference proteome</keyword>
<proteinExistence type="predicted"/>
<dbReference type="OrthoDB" id="793001at2"/>
<dbReference type="PANTHER" id="PTHR45586:SF1">
    <property type="entry name" value="LIPOPOLYSACCHARIDE ASSEMBLY PROTEIN B"/>
    <property type="match status" value="1"/>
</dbReference>
<dbReference type="SUPFAM" id="SSF48452">
    <property type="entry name" value="TPR-like"/>
    <property type="match status" value="2"/>
</dbReference>
<dbReference type="SMART" id="SM00028">
    <property type="entry name" value="TPR"/>
    <property type="match status" value="3"/>
</dbReference>
<gene>
    <name evidence="5" type="ORF">SAMN04488055_4851</name>
</gene>
<feature type="repeat" description="TPR" evidence="3">
    <location>
        <begin position="131"/>
        <end position="164"/>
    </location>
</feature>
<dbReference type="RefSeq" id="WP_074242141.1">
    <property type="nucleotide sequence ID" value="NZ_FSRA01000002.1"/>
</dbReference>
<evidence type="ECO:0000256" key="3">
    <source>
        <dbReference type="PROSITE-ProRule" id="PRU00339"/>
    </source>
</evidence>
<keyword evidence="2 3" id="KW-0802">TPR repeat</keyword>
<evidence type="ECO:0000256" key="4">
    <source>
        <dbReference type="SAM" id="SignalP"/>
    </source>
</evidence>
<name>A0A1N6K1E8_9BACT</name>
<keyword evidence="4" id="KW-0732">Signal</keyword>
<evidence type="ECO:0000256" key="2">
    <source>
        <dbReference type="ARBA" id="ARBA00022803"/>
    </source>
</evidence>
<evidence type="ECO:0000256" key="1">
    <source>
        <dbReference type="ARBA" id="ARBA00022737"/>
    </source>
</evidence>
<dbReference type="STRING" id="536979.SAMN04488055_4851"/>
<reference evidence="5 6" key="1">
    <citation type="submission" date="2016-11" db="EMBL/GenBank/DDBJ databases">
        <authorList>
            <person name="Jaros S."/>
            <person name="Januszkiewicz K."/>
            <person name="Wedrychowicz H."/>
        </authorList>
    </citation>
    <scope>NUCLEOTIDE SEQUENCE [LARGE SCALE GENOMIC DNA]</scope>
    <source>
        <strain evidence="5 6">DSM 24787</strain>
    </source>
</reference>
<feature type="chain" id="PRO_5012568517" evidence="4">
    <location>
        <begin position="27"/>
        <end position="362"/>
    </location>
</feature>
<dbReference type="AlphaFoldDB" id="A0A1N6K1E8"/>
<dbReference type="PROSITE" id="PS50005">
    <property type="entry name" value="TPR"/>
    <property type="match status" value="1"/>
</dbReference>
<dbReference type="Pfam" id="PF14559">
    <property type="entry name" value="TPR_19"/>
    <property type="match status" value="1"/>
</dbReference>
<dbReference type="InterPro" id="IPR051012">
    <property type="entry name" value="CellSynth/LPSAsmb/PSIAsmb"/>
</dbReference>
<keyword evidence="1" id="KW-0677">Repeat</keyword>
<protein>
    <submittedName>
        <fullName evidence="5">TPR repeat-containing protein</fullName>
    </submittedName>
</protein>
<dbReference type="Proteomes" id="UP000185003">
    <property type="component" value="Unassembled WGS sequence"/>
</dbReference>
<feature type="signal peptide" evidence="4">
    <location>
        <begin position="1"/>
        <end position="26"/>
    </location>
</feature>
<evidence type="ECO:0000313" key="6">
    <source>
        <dbReference type="Proteomes" id="UP000185003"/>
    </source>
</evidence>
<sequence>MMEWQKAAKRWTLVLAGMLTFQWAAAQDNSELQTTARNFLRSGDYANAILVLNQAIQSAPDDIQLKQDLAFAYYLKGDYNRAYTVVSPLVDKKDADIHLFQIAGNIYQAKQDWKGAEKLYVRGLKKFPKSGELYNDYGDLLQNMKNFDGALRQWVKGIETDPNFPGNYYHAARSYLWTKEPIWAILYGETFINLESFTTRTAEVREIVLECYKKLFDDPAIFNSVPVETSDKKSKKGSKEAETGFMDSFKSVMAKQVSVIATGIEPESLIMLRTRFLLDWYNFYGVRYPYALFDFQRKLLKEGMFEAYNQWLFGPVSNQAEYKAWTNLHKAEYDSFSAFQRNHPLKLRDEEFYNTGRLATIK</sequence>
<dbReference type="EMBL" id="FSRA01000002">
    <property type="protein sequence ID" value="SIO50167.1"/>
    <property type="molecule type" value="Genomic_DNA"/>
</dbReference>
<dbReference type="PANTHER" id="PTHR45586">
    <property type="entry name" value="TPR REPEAT-CONTAINING PROTEIN PA4667"/>
    <property type="match status" value="1"/>
</dbReference>
<dbReference type="InterPro" id="IPR011990">
    <property type="entry name" value="TPR-like_helical_dom_sf"/>
</dbReference>